<evidence type="ECO:0000313" key="3">
    <source>
        <dbReference type="EMBL" id="MBO1804823.1"/>
    </source>
</evidence>
<dbReference type="RefSeq" id="WP_208045315.1">
    <property type="nucleotide sequence ID" value="NZ_JAGDYL010000007.1"/>
</dbReference>
<proteinExistence type="predicted"/>
<evidence type="ECO:0000256" key="2">
    <source>
        <dbReference type="SAM" id="SignalP"/>
    </source>
</evidence>
<protein>
    <submittedName>
        <fullName evidence="3">DNA modification methylase</fullName>
    </submittedName>
</protein>
<evidence type="ECO:0000313" key="4">
    <source>
        <dbReference type="Proteomes" id="UP000664398"/>
    </source>
</evidence>
<organism evidence="3 4">
    <name type="scientific">Leucobacter ruminantium</name>
    <dbReference type="NCBI Taxonomy" id="1289170"/>
    <lineage>
        <taxon>Bacteria</taxon>
        <taxon>Bacillati</taxon>
        <taxon>Actinomycetota</taxon>
        <taxon>Actinomycetes</taxon>
        <taxon>Micrococcales</taxon>
        <taxon>Microbacteriaceae</taxon>
        <taxon>Leucobacter</taxon>
    </lineage>
</organism>
<dbReference type="PROSITE" id="PS51257">
    <property type="entry name" value="PROKAR_LIPOPROTEIN"/>
    <property type="match status" value="1"/>
</dbReference>
<accession>A0A939LXM5</accession>
<sequence length="214" mass="21815">MKIRIASSIALAAGLMLGATGCGLIAPQATTEAYAPSDGIDVNVGDVELRNVLLIADETGENFNVVFSAVNTTGSPVDLSISFVGEGSQKARAEFTVPTGSTEFGNPEGEIEPVLVTIPNLIPGATARAYFQTPGASEVKYDVPALDDEKLVEYRDYVLPADFGAEEDEQEAKADASSSTGGEGSSAAASSGETSAAGETSSADASATETHTAE</sequence>
<name>A0A939LXM5_9MICO</name>
<evidence type="ECO:0000256" key="1">
    <source>
        <dbReference type="SAM" id="MobiDB-lite"/>
    </source>
</evidence>
<feature type="compositionally biased region" description="Low complexity" evidence="1">
    <location>
        <begin position="175"/>
        <end position="214"/>
    </location>
</feature>
<feature type="region of interest" description="Disordered" evidence="1">
    <location>
        <begin position="163"/>
        <end position="214"/>
    </location>
</feature>
<keyword evidence="4" id="KW-1185">Reference proteome</keyword>
<dbReference type="GO" id="GO:0032259">
    <property type="term" value="P:methylation"/>
    <property type="evidence" value="ECO:0007669"/>
    <property type="project" value="UniProtKB-KW"/>
</dbReference>
<dbReference type="GO" id="GO:0008168">
    <property type="term" value="F:methyltransferase activity"/>
    <property type="evidence" value="ECO:0007669"/>
    <property type="project" value="UniProtKB-KW"/>
</dbReference>
<comment type="caution">
    <text evidence="3">The sequence shown here is derived from an EMBL/GenBank/DDBJ whole genome shotgun (WGS) entry which is preliminary data.</text>
</comment>
<feature type="signal peptide" evidence="2">
    <location>
        <begin position="1"/>
        <end position="21"/>
    </location>
</feature>
<dbReference type="Proteomes" id="UP000664398">
    <property type="component" value="Unassembled WGS sequence"/>
</dbReference>
<keyword evidence="3" id="KW-0808">Transferase</keyword>
<reference evidence="3" key="1">
    <citation type="submission" date="2021-03" db="EMBL/GenBank/DDBJ databases">
        <title>Leucobacter chromiisoli sp. nov., isolated from chromium-containing soil of chemical plant.</title>
        <authorList>
            <person name="Xu Z."/>
        </authorList>
    </citation>
    <scope>NUCLEOTIDE SEQUENCE</scope>
    <source>
        <strain evidence="3">A2</strain>
    </source>
</reference>
<keyword evidence="3" id="KW-0489">Methyltransferase</keyword>
<dbReference type="EMBL" id="JAGDYL010000007">
    <property type="protein sequence ID" value="MBO1804823.1"/>
    <property type="molecule type" value="Genomic_DNA"/>
</dbReference>
<keyword evidence="2" id="KW-0732">Signal</keyword>
<dbReference type="AlphaFoldDB" id="A0A939LXM5"/>
<gene>
    <name evidence="3" type="ORF">J4H91_05765</name>
</gene>
<feature type="chain" id="PRO_5039088033" evidence="2">
    <location>
        <begin position="22"/>
        <end position="214"/>
    </location>
</feature>